<organism evidence="8 9">
    <name type="scientific">Spirochaeta isovalerica</name>
    <dbReference type="NCBI Taxonomy" id="150"/>
    <lineage>
        <taxon>Bacteria</taxon>
        <taxon>Pseudomonadati</taxon>
        <taxon>Spirochaetota</taxon>
        <taxon>Spirochaetia</taxon>
        <taxon>Spirochaetales</taxon>
        <taxon>Spirochaetaceae</taxon>
        <taxon>Spirochaeta</taxon>
    </lineage>
</organism>
<dbReference type="Gene3D" id="3.90.105.10">
    <property type="entry name" value="Molybdopterin biosynthesis moea protein, domain 2"/>
    <property type="match status" value="1"/>
</dbReference>
<dbReference type="GO" id="GO:0061599">
    <property type="term" value="F:molybdopterin molybdotransferase activity"/>
    <property type="evidence" value="ECO:0007669"/>
    <property type="project" value="UniProtKB-UniRule"/>
</dbReference>
<name>A0A841R3E9_9SPIO</name>
<accession>A0A841R3E9</accession>
<evidence type="ECO:0000259" key="7">
    <source>
        <dbReference type="SMART" id="SM00852"/>
    </source>
</evidence>
<dbReference type="Gene3D" id="2.170.190.11">
    <property type="entry name" value="Molybdopterin biosynthesis moea protein, domain 3"/>
    <property type="match status" value="1"/>
</dbReference>
<dbReference type="GO" id="GO:0046872">
    <property type="term" value="F:metal ion binding"/>
    <property type="evidence" value="ECO:0007669"/>
    <property type="project" value="UniProtKB-UniRule"/>
</dbReference>
<evidence type="ECO:0000256" key="3">
    <source>
        <dbReference type="ARBA" id="ARBA00010763"/>
    </source>
</evidence>
<comment type="caution">
    <text evidence="8">The sequence shown here is derived from an EMBL/GenBank/DDBJ whole genome shotgun (WGS) entry which is preliminary data.</text>
</comment>
<reference evidence="8 9" key="1">
    <citation type="submission" date="2020-08" db="EMBL/GenBank/DDBJ databases">
        <title>Genomic Encyclopedia of Type Strains, Phase IV (KMG-IV): sequencing the most valuable type-strain genomes for metagenomic binning, comparative biology and taxonomic classification.</title>
        <authorList>
            <person name="Goeker M."/>
        </authorList>
    </citation>
    <scope>NUCLEOTIDE SEQUENCE [LARGE SCALE GENOMIC DNA]</scope>
    <source>
        <strain evidence="8 9">DSM 2461</strain>
    </source>
</reference>
<keyword evidence="9" id="KW-1185">Reference proteome</keyword>
<dbReference type="PANTHER" id="PTHR10192:SF5">
    <property type="entry name" value="GEPHYRIN"/>
    <property type="match status" value="1"/>
</dbReference>
<dbReference type="CDD" id="cd00887">
    <property type="entry name" value="MoeA"/>
    <property type="match status" value="1"/>
</dbReference>
<dbReference type="NCBIfam" id="TIGR00177">
    <property type="entry name" value="molyb_syn"/>
    <property type="match status" value="1"/>
</dbReference>
<protein>
    <recommendedName>
        <fullName evidence="6">Molybdopterin molybdenumtransferase</fullName>
        <ecNumber evidence="6">2.10.1.1</ecNumber>
    </recommendedName>
</protein>
<dbReference type="Gene3D" id="2.40.340.10">
    <property type="entry name" value="MoeA, C-terminal, domain IV"/>
    <property type="match status" value="1"/>
</dbReference>
<dbReference type="PROSITE" id="PS01079">
    <property type="entry name" value="MOCF_BIOSYNTHESIS_2"/>
    <property type="match status" value="1"/>
</dbReference>
<comment type="catalytic activity">
    <reaction evidence="5">
        <text>adenylyl-molybdopterin + molybdate = Mo-molybdopterin + AMP + H(+)</text>
        <dbReference type="Rhea" id="RHEA:35047"/>
        <dbReference type="ChEBI" id="CHEBI:15378"/>
        <dbReference type="ChEBI" id="CHEBI:36264"/>
        <dbReference type="ChEBI" id="CHEBI:62727"/>
        <dbReference type="ChEBI" id="CHEBI:71302"/>
        <dbReference type="ChEBI" id="CHEBI:456215"/>
        <dbReference type="EC" id="2.10.1.1"/>
    </reaction>
</comment>
<comment type="similarity">
    <text evidence="3 6">Belongs to the MoeA family.</text>
</comment>
<dbReference type="InterPro" id="IPR036135">
    <property type="entry name" value="MoeA_linker/N_sf"/>
</dbReference>
<keyword evidence="4 6" id="KW-0501">Molybdenum cofactor biosynthesis</keyword>
<sequence>MDEVFEILDRQTAEIVTEKVPLGKASGRILAAPVLSPIDQPPFDKAAMDGWAMRADETGKVLKIEETIAAGEVGVKEIEPGTCSAIMTGAKLPVGAGRIIRVEYSRRDGETVNIDKDDPLKNIIYKGENMKAGDVVLTPRVLRPRDIGILASMGFAEVEVVIAPAIGFIATGTELKEPGELLKDGEIYNSNGHQLLAQADIWGCRTSYYGITPDDPEKLAETVNRALGENTIVLLSGGVSMGEFDFIPRILEEAGVQKLFHRIAVKPGKPLWFGKNDRNFVFGMPGNPVSTFILFEVFVKHLIQKLCGLAYDPAFIRGALGRDIRRKTWDRTEFLPVKWENEEVIPISYHGSSHLNALAEATGLIIVDREVKKVEKGETVYVRII</sequence>
<dbReference type="InterPro" id="IPR008284">
    <property type="entry name" value="MoCF_biosynth_CS"/>
</dbReference>
<dbReference type="Pfam" id="PF00994">
    <property type="entry name" value="MoCF_biosynth"/>
    <property type="match status" value="1"/>
</dbReference>
<dbReference type="InterPro" id="IPR005111">
    <property type="entry name" value="MoeA_C_domain_IV"/>
</dbReference>
<keyword evidence="6" id="KW-0500">Molybdenum</keyword>
<dbReference type="AlphaFoldDB" id="A0A841R3E9"/>
<gene>
    <name evidence="8" type="ORF">HNR50_001242</name>
</gene>
<evidence type="ECO:0000256" key="5">
    <source>
        <dbReference type="ARBA" id="ARBA00047317"/>
    </source>
</evidence>
<dbReference type="SUPFAM" id="SSF63882">
    <property type="entry name" value="MoeA N-terminal region -like"/>
    <property type="match status" value="1"/>
</dbReference>
<comment type="pathway">
    <text evidence="2 6">Cofactor biosynthesis; molybdopterin biosynthesis.</text>
</comment>
<proteinExistence type="inferred from homology"/>
<keyword evidence="6" id="KW-0460">Magnesium</keyword>
<dbReference type="SUPFAM" id="SSF53218">
    <property type="entry name" value="Molybdenum cofactor biosynthesis proteins"/>
    <property type="match status" value="1"/>
</dbReference>
<dbReference type="Pfam" id="PF03454">
    <property type="entry name" value="MoeA_C"/>
    <property type="match status" value="1"/>
</dbReference>
<evidence type="ECO:0000313" key="9">
    <source>
        <dbReference type="Proteomes" id="UP000587760"/>
    </source>
</evidence>
<evidence type="ECO:0000256" key="2">
    <source>
        <dbReference type="ARBA" id="ARBA00005046"/>
    </source>
</evidence>
<dbReference type="EC" id="2.10.1.1" evidence="6"/>
<dbReference type="Pfam" id="PF03453">
    <property type="entry name" value="MoeA_N"/>
    <property type="match status" value="1"/>
</dbReference>
<comment type="function">
    <text evidence="1 6">Catalyzes the insertion of molybdate into adenylated molybdopterin with the concomitant release of AMP.</text>
</comment>
<evidence type="ECO:0000256" key="4">
    <source>
        <dbReference type="ARBA" id="ARBA00023150"/>
    </source>
</evidence>
<dbReference type="RefSeq" id="WP_184744958.1">
    <property type="nucleotide sequence ID" value="NZ_JACHGJ010000002.1"/>
</dbReference>
<keyword evidence="6 8" id="KW-0808">Transferase</keyword>
<dbReference type="GO" id="GO:0006777">
    <property type="term" value="P:Mo-molybdopterin cofactor biosynthetic process"/>
    <property type="evidence" value="ECO:0007669"/>
    <property type="project" value="UniProtKB-UniRule"/>
</dbReference>
<dbReference type="SMART" id="SM00852">
    <property type="entry name" value="MoCF_biosynth"/>
    <property type="match status" value="1"/>
</dbReference>
<dbReference type="SUPFAM" id="SSF63867">
    <property type="entry name" value="MoeA C-terminal domain-like"/>
    <property type="match status" value="1"/>
</dbReference>
<dbReference type="PANTHER" id="PTHR10192">
    <property type="entry name" value="MOLYBDOPTERIN BIOSYNTHESIS PROTEIN"/>
    <property type="match status" value="1"/>
</dbReference>
<dbReference type="InterPro" id="IPR038987">
    <property type="entry name" value="MoeA-like"/>
</dbReference>
<dbReference type="InterPro" id="IPR036688">
    <property type="entry name" value="MoeA_C_domain_IV_sf"/>
</dbReference>
<evidence type="ECO:0000256" key="6">
    <source>
        <dbReference type="RuleBase" id="RU365090"/>
    </source>
</evidence>
<comment type="cofactor">
    <cofactor evidence="6">
        <name>Mg(2+)</name>
        <dbReference type="ChEBI" id="CHEBI:18420"/>
    </cofactor>
</comment>
<dbReference type="Proteomes" id="UP000587760">
    <property type="component" value="Unassembled WGS sequence"/>
</dbReference>
<evidence type="ECO:0000256" key="1">
    <source>
        <dbReference type="ARBA" id="ARBA00002901"/>
    </source>
</evidence>
<feature type="domain" description="MoaB/Mog" evidence="7">
    <location>
        <begin position="167"/>
        <end position="305"/>
    </location>
</feature>
<dbReference type="GO" id="GO:0005829">
    <property type="term" value="C:cytosol"/>
    <property type="evidence" value="ECO:0007669"/>
    <property type="project" value="TreeGrafter"/>
</dbReference>
<dbReference type="EMBL" id="JACHGJ010000002">
    <property type="protein sequence ID" value="MBB6479584.1"/>
    <property type="molecule type" value="Genomic_DNA"/>
</dbReference>
<dbReference type="UniPathway" id="UPA00344"/>
<evidence type="ECO:0000313" key="8">
    <source>
        <dbReference type="EMBL" id="MBB6479584.1"/>
    </source>
</evidence>
<dbReference type="InterPro" id="IPR001453">
    <property type="entry name" value="MoaB/Mog_dom"/>
</dbReference>
<dbReference type="InterPro" id="IPR005110">
    <property type="entry name" value="MoeA_linker/N"/>
</dbReference>
<dbReference type="Gene3D" id="3.40.980.10">
    <property type="entry name" value="MoaB/Mog-like domain"/>
    <property type="match status" value="1"/>
</dbReference>
<dbReference type="InterPro" id="IPR036425">
    <property type="entry name" value="MoaB/Mog-like_dom_sf"/>
</dbReference>
<keyword evidence="6" id="KW-0479">Metal-binding</keyword>